<evidence type="ECO:0000256" key="1">
    <source>
        <dbReference type="SAM" id="MobiDB-lite"/>
    </source>
</evidence>
<dbReference type="AlphaFoldDB" id="A0A914C830"/>
<sequence>MIQFDDETWKRRLEDLGSYLMSGWQVIRRFMRSSCSIIQKMPNERSKKCEVLVFVGVGFVQLLLCREFHVVKVVVVVVDVAMVEEVGMAEAMAVVDMVVAVAMEAVVAMTEIVIVVVHAVVRRVVSVHALHAVEAAQDHVLDHKEKPTQTMSFNLRQRKRVSYKELDGNIDEDTDDNQDDDSDNEDDDEWTPETSSPKTFLPKSSSSEDLLCDDLDENIHSIAKRRKVRSINLDTEIKPALVNGESKIGYIQIQKSQNPTNSSEICQNYEATVLEQNFLSSDTNQVQATSTTTSSIPVSMATQTPIPAGSSQQPLLYAIPVQVDPITGKIIVDNERVGTVVQSVVGAQERETLVVSENLMPIKKLTSLAMEKNSMNASAEKSSQAESSIMHISIETQNSTPKNFRDAEGKFDTSAEKLEARNIVIVKSRDGTTILKCASSIKTDLEHKFILVSKFASRCCGGSSRKKMSMIHRYHCLGCKQLKESEEKFANNDLPEILLEEGATQLRTDPDRTFNAPHFCDYDIVKIVEEELTNYMNNPTSSKRDFGVPLAFSSRENSLRVIYDSKKYPGFRYIFRRDRETTKAVVLLCMDCRYLTKKKRSVPSIVIEMGRIRGYDPDSSKYPHLCIERYHLKIALKRTSMAKMEELENNEILVEAESQNYGQRKMFITLEDGKRILRCQSSLNPKLEMKFISVKRSKLRGFGNVHFEKTKIKQNLYVKGYAIVNHFECVACRKLTETEIHRMKDVPEILVEEGSTILRTDPDRTVNPHFCDDTLVKAVNYEISVYLTSARSAMSDYGPAIMMTNSRGGINLIYASAKYPGHQYLFVFDRNAKGKVHRFACADCRKIICHKSIKANPPLIFVEHGRIKGHDPDDPFHPHLCISENIKQKAVSHSNDDIILIETDRATALQNKKNLHMASSSESVESNEKEILEENEIEKFDEVSIEVQKELKKIIDEICREAGDDILGQVEEDEITSDSEDEEPSKTREVVKIADKWNLTGFAAKAYQPRKINTTASNDQKIVEVESLLKPGHIFKFSHAEKFKARSPKWKNLLINRFLCQGCKDFKENDPTKYRQKTIPEIFIEEGAQVIRTDSDRPENAPHFCEKSIMKIIREESRLLGFDEKEDFGPPLLINTRKGSIQLFHKSKKFPDHEFIFKMIDRQKFGAGFNCVDCTSVKGKKDIQVIL</sequence>
<keyword evidence="2" id="KW-1185">Reference proteome</keyword>
<name>A0A914C830_9BILA</name>
<feature type="region of interest" description="Disordered" evidence="1">
    <location>
        <begin position="164"/>
        <end position="207"/>
    </location>
</feature>
<accession>A0A914C830</accession>
<proteinExistence type="predicted"/>
<dbReference type="Proteomes" id="UP000887540">
    <property type="component" value="Unplaced"/>
</dbReference>
<dbReference type="WBParaSite" id="ACRNAN_Path_531.g2008.t1">
    <property type="protein sequence ID" value="ACRNAN_Path_531.g2008.t1"/>
    <property type="gene ID" value="ACRNAN_Path_531.g2008"/>
</dbReference>
<reference evidence="3" key="1">
    <citation type="submission" date="2022-11" db="UniProtKB">
        <authorList>
            <consortium name="WormBaseParasite"/>
        </authorList>
    </citation>
    <scope>IDENTIFICATION</scope>
</reference>
<feature type="compositionally biased region" description="Acidic residues" evidence="1">
    <location>
        <begin position="168"/>
        <end position="191"/>
    </location>
</feature>
<protein>
    <submittedName>
        <fullName evidence="3">Uncharacterized protein</fullName>
    </submittedName>
</protein>
<organism evidence="2 3">
    <name type="scientific">Acrobeloides nanus</name>
    <dbReference type="NCBI Taxonomy" id="290746"/>
    <lineage>
        <taxon>Eukaryota</taxon>
        <taxon>Metazoa</taxon>
        <taxon>Ecdysozoa</taxon>
        <taxon>Nematoda</taxon>
        <taxon>Chromadorea</taxon>
        <taxon>Rhabditida</taxon>
        <taxon>Tylenchina</taxon>
        <taxon>Cephalobomorpha</taxon>
        <taxon>Cephaloboidea</taxon>
        <taxon>Cephalobidae</taxon>
        <taxon>Acrobeloides</taxon>
    </lineage>
</organism>
<evidence type="ECO:0000313" key="2">
    <source>
        <dbReference type="Proteomes" id="UP000887540"/>
    </source>
</evidence>
<evidence type="ECO:0000313" key="3">
    <source>
        <dbReference type="WBParaSite" id="ACRNAN_Path_531.g2008.t1"/>
    </source>
</evidence>